<dbReference type="GeneID" id="79269384"/>
<evidence type="ECO:0000313" key="2">
    <source>
        <dbReference type="EMBL" id="MFC7096725.1"/>
    </source>
</evidence>
<accession>A0ABD5WSX1</accession>
<feature type="compositionally biased region" description="Basic and acidic residues" evidence="1">
    <location>
        <begin position="27"/>
        <end position="47"/>
    </location>
</feature>
<keyword evidence="3" id="KW-1185">Reference proteome</keyword>
<comment type="caution">
    <text evidence="2">The sequence shown here is derived from an EMBL/GenBank/DDBJ whole genome shotgun (WGS) entry which is preliminary data.</text>
</comment>
<dbReference type="Proteomes" id="UP001596388">
    <property type="component" value="Unassembled WGS sequence"/>
</dbReference>
<feature type="region of interest" description="Disordered" evidence="1">
    <location>
        <begin position="23"/>
        <end position="54"/>
    </location>
</feature>
<evidence type="ECO:0000256" key="1">
    <source>
        <dbReference type="SAM" id="MobiDB-lite"/>
    </source>
</evidence>
<evidence type="ECO:0000313" key="3">
    <source>
        <dbReference type="Proteomes" id="UP001596388"/>
    </source>
</evidence>
<dbReference type="AlphaFoldDB" id="A0ABD5WSX1"/>
<dbReference type="PROSITE" id="PS51257">
    <property type="entry name" value="PROKAR_LIPOPROTEIN"/>
    <property type="match status" value="1"/>
</dbReference>
<name>A0ABD5WSX1_9EURY</name>
<sequence length="150" mass="16512">MPSSTRRSVLTAGAGLLAATAGCSALRDPDPEREWCREPPDGPEYRDGNAAPWTHADSEDDVVIEHTLDREVRVTLAVGEERREVRIPAGDRWRSPDLIPDAAEPTISVEALGRSATVDWPGERNNAVVATFDVHDDRIEADVRRKFCPS</sequence>
<dbReference type="RefSeq" id="WP_276238813.1">
    <property type="nucleotide sequence ID" value="NZ_CP119989.1"/>
</dbReference>
<evidence type="ECO:0008006" key="4">
    <source>
        <dbReference type="Google" id="ProtNLM"/>
    </source>
</evidence>
<dbReference type="EMBL" id="JBHTAG010000002">
    <property type="protein sequence ID" value="MFC7096725.1"/>
    <property type="molecule type" value="Genomic_DNA"/>
</dbReference>
<gene>
    <name evidence="2" type="ORF">ACFQKD_05345</name>
</gene>
<protein>
    <recommendedName>
        <fullName evidence="4">Lipoprotein</fullName>
    </recommendedName>
</protein>
<proteinExistence type="predicted"/>
<organism evidence="2 3">
    <name type="scientific">Halobaculum marinum</name>
    <dbReference type="NCBI Taxonomy" id="3031996"/>
    <lineage>
        <taxon>Archaea</taxon>
        <taxon>Methanobacteriati</taxon>
        <taxon>Methanobacteriota</taxon>
        <taxon>Stenosarchaea group</taxon>
        <taxon>Halobacteria</taxon>
        <taxon>Halobacteriales</taxon>
        <taxon>Haloferacaceae</taxon>
        <taxon>Halobaculum</taxon>
    </lineage>
</organism>
<reference evidence="2 3" key="1">
    <citation type="journal article" date="2019" name="Int. J. Syst. Evol. Microbiol.">
        <title>The Global Catalogue of Microorganisms (GCM) 10K type strain sequencing project: providing services to taxonomists for standard genome sequencing and annotation.</title>
        <authorList>
            <consortium name="The Broad Institute Genomics Platform"/>
            <consortium name="The Broad Institute Genome Sequencing Center for Infectious Disease"/>
            <person name="Wu L."/>
            <person name="Ma J."/>
        </authorList>
    </citation>
    <scope>NUCLEOTIDE SEQUENCE [LARGE SCALE GENOMIC DNA]</scope>
    <source>
        <strain evidence="2 3">DT55</strain>
    </source>
</reference>